<keyword evidence="3" id="KW-1185">Reference proteome</keyword>
<feature type="domain" description="Cysteine-rich" evidence="1">
    <location>
        <begin position="130"/>
        <end position="221"/>
    </location>
</feature>
<dbReference type="PANTHER" id="PTHR30296">
    <property type="entry name" value="UNCHARACTERIZED PROTEIN YKGE"/>
    <property type="match status" value="1"/>
</dbReference>
<dbReference type="RefSeq" id="WP_038279444.1">
    <property type="nucleotide sequence ID" value="NZ_AP018933.1"/>
</dbReference>
<evidence type="ECO:0000259" key="1">
    <source>
        <dbReference type="Pfam" id="PF02754"/>
    </source>
</evidence>
<proteinExistence type="predicted"/>
<dbReference type="GO" id="GO:0005829">
    <property type="term" value="C:cytosol"/>
    <property type="evidence" value="ECO:0007669"/>
    <property type="project" value="TreeGrafter"/>
</dbReference>
<organism evidence="2 3">
    <name type="scientific">Zymobacter palmae</name>
    <dbReference type="NCBI Taxonomy" id="33074"/>
    <lineage>
        <taxon>Bacteria</taxon>
        <taxon>Pseudomonadati</taxon>
        <taxon>Pseudomonadota</taxon>
        <taxon>Gammaproteobacteria</taxon>
        <taxon>Oceanospirillales</taxon>
        <taxon>Halomonadaceae</taxon>
        <taxon>Zymobacter group</taxon>
        <taxon>Zymobacter</taxon>
    </lineage>
</organism>
<feature type="domain" description="Cysteine-rich" evidence="1">
    <location>
        <begin position="3"/>
        <end position="84"/>
    </location>
</feature>
<dbReference type="Pfam" id="PF02754">
    <property type="entry name" value="CCG"/>
    <property type="match status" value="2"/>
</dbReference>
<protein>
    <submittedName>
        <fullName evidence="2">Fe-S oxidoreductase</fullName>
    </submittedName>
</protein>
<gene>
    <name evidence="2" type="ORF">ZBT109_1022</name>
</gene>
<accession>A0A348HDT7</accession>
<dbReference type="InterPro" id="IPR004017">
    <property type="entry name" value="Cys_rich_dom"/>
</dbReference>
<evidence type="ECO:0000313" key="3">
    <source>
        <dbReference type="Proteomes" id="UP000267342"/>
    </source>
</evidence>
<dbReference type="OrthoDB" id="9770306at2"/>
<sequence length="255" mass="28256">MDVALFIPCFIDACFPQVGVATLELLERLGCSVSYPMKQTCCGQPMANSGCHKDAEATERLFVRNFAEYDVIVGPSASCVHHIRHHLDHLEQTDEVQHVRQNTFELVEFLHDVLKVEAFPWASFPHRIGLHNSCSSLRGLREASMTEIDEPFFSKPKALLEKVAGIEFVMPQRPDECCGFGGTFSVTEAPVSVKMGQDKVTDHHTAGAEYIVSADMSCLMHQQGCAKRMGLDIGFLHIAQVLNGVSEQERAHARG</sequence>
<dbReference type="PANTHER" id="PTHR30296:SF0">
    <property type="entry name" value="LACTATE UTILIZATION PROTEIN A"/>
    <property type="match status" value="1"/>
</dbReference>
<evidence type="ECO:0000313" key="2">
    <source>
        <dbReference type="EMBL" id="BBG29789.1"/>
    </source>
</evidence>
<dbReference type="Proteomes" id="UP000267342">
    <property type="component" value="Chromosome"/>
</dbReference>
<dbReference type="STRING" id="1123510.GCA_000620025_01050"/>
<dbReference type="AlphaFoldDB" id="A0A348HDT7"/>
<dbReference type="GO" id="GO:0016491">
    <property type="term" value="F:oxidoreductase activity"/>
    <property type="evidence" value="ECO:0007669"/>
    <property type="project" value="UniProtKB-ARBA"/>
</dbReference>
<name>A0A348HDT7_9GAMM</name>
<dbReference type="EMBL" id="AP018933">
    <property type="protein sequence ID" value="BBG29789.1"/>
    <property type="molecule type" value="Genomic_DNA"/>
</dbReference>
<dbReference type="KEGG" id="zpl:ZBT109_1022"/>
<reference evidence="2 3" key="1">
    <citation type="submission" date="2018-09" db="EMBL/GenBank/DDBJ databases">
        <title>Zymobacter palmae IAM14233 (=T109) whole genome analysis.</title>
        <authorList>
            <person name="Yanase H."/>
        </authorList>
    </citation>
    <scope>NUCLEOTIDE SEQUENCE [LARGE SCALE GENOMIC DNA]</scope>
    <source>
        <strain evidence="2 3">IAM14233</strain>
    </source>
</reference>